<feature type="transmembrane region" description="Helical" evidence="1">
    <location>
        <begin position="48"/>
        <end position="70"/>
    </location>
</feature>
<reference evidence="2" key="1">
    <citation type="submission" date="2021-11" db="EMBL/GenBank/DDBJ databases">
        <title>Description of novel Flavobacterium species.</title>
        <authorList>
            <person name="Saticioglu I.B."/>
            <person name="Ay H."/>
            <person name="Altun S."/>
            <person name="Duman M."/>
        </authorList>
    </citation>
    <scope>NUCLEOTIDE SEQUENCE</scope>
    <source>
        <strain evidence="2">F-65</strain>
    </source>
</reference>
<dbReference type="EMBL" id="JAJJMO010000001">
    <property type="protein sequence ID" value="MCC9073561.1"/>
    <property type="molecule type" value="Genomic_DNA"/>
</dbReference>
<dbReference type="Proteomes" id="UP001430919">
    <property type="component" value="Unassembled WGS sequence"/>
</dbReference>
<feature type="transmembrane region" description="Helical" evidence="1">
    <location>
        <begin position="165"/>
        <end position="185"/>
    </location>
</feature>
<evidence type="ECO:0000256" key="1">
    <source>
        <dbReference type="SAM" id="Phobius"/>
    </source>
</evidence>
<name>A0ABS8MXQ2_9FLAO</name>
<keyword evidence="1" id="KW-1133">Transmembrane helix</keyword>
<keyword evidence="3" id="KW-1185">Reference proteome</keyword>
<evidence type="ECO:0000313" key="2">
    <source>
        <dbReference type="EMBL" id="MCC9073561.1"/>
    </source>
</evidence>
<evidence type="ECO:0000313" key="3">
    <source>
        <dbReference type="Proteomes" id="UP001430919"/>
    </source>
</evidence>
<sequence length="292" mass="34178">MFEIFSTREIALIIWSSMFFIATIFWVKPKAVFNLFIQFFNYRIQVPLWLMFGYIAGITLIFYNVGIWNIDLLKDTIIWSVTSAAILFFNINKAKDTAFFLPILLENIKAIVLLEFVTNFYTFSFTIEMFIIPIITFIGVLQIAAEHSSKTNAEHLKAAGCLKNIFSATGALVFIYVGYKTFIAYNDLLTIQNVKSLLLPIVFTFLLLPFLYFLALYMNYEILFLRMPYLIDDKREMRKMKLNILLMANINLNKLHKISKNLNYNTYEKHEIRESLRKILNGINYNSNRSSK</sequence>
<feature type="transmembrane region" description="Helical" evidence="1">
    <location>
        <begin position="99"/>
        <end position="117"/>
    </location>
</feature>
<feature type="transmembrane region" description="Helical" evidence="1">
    <location>
        <begin position="6"/>
        <end position="27"/>
    </location>
</feature>
<feature type="transmembrane region" description="Helical" evidence="1">
    <location>
        <begin position="123"/>
        <end position="144"/>
    </location>
</feature>
<organism evidence="2 3">
    <name type="scientific">Flavobacterium pisciphilum</name>
    <dbReference type="NCBI Taxonomy" id="2893755"/>
    <lineage>
        <taxon>Bacteria</taxon>
        <taxon>Pseudomonadati</taxon>
        <taxon>Bacteroidota</taxon>
        <taxon>Flavobacteriia</taxon>
        <taxon>Flavobacteriales</taxon>
        <taxon>Flavobacteriaceae</taxon>
        <taxon>Flavobacterium</taxon>
    </lineage>
</organism>
<protein>
    <submittedName>
        <fullName evidence="2">Uncharacterized protein</fullName>
    </submittedName>
</protein>
<proteinExistence type="predicted"/>
<accession>A0ABS8MXQ2</accession>
<comment type="caution">
    <text evidence="2">The sequence shown here is derived from an EMBL/GenBank/DDBJ whole genome shotgun (WGS) entry which is preliminary data.</text>
</comment>
<keyword evidence="1" id="KW-0472">Membrane</keyword>
<dbReference type="RefSeq" id="WP_229990477.1">
    <property type="nucleotide sequence ID" value="NZ_JAJJMO010000001.1"/>
</dbReference>
<gene>
    <name evidence="2" type="ORF">LNQ49_18445</name>
</gene>
<keyword evidence="1" id="KW-0812">Transmembrane</keyword>
<feature type="transmembrane region" description="Helical" evidence="1">
    <location>
        <begin position="197"/>
        <end position="217"/>
    </location>
</feature>